<keyword evidence="12" id="KW-1185">Reference proteome</keyword>
<dbReference type="SUPFAM" id="SSF52540">
    <property type="entry name" value="P-loop containing nucleoside triphosphate hydrolases"/>
    <property type="match status" value="1"/>
</dbReference>
<dbReference type="FunFam" id="3.90.170.10:FF:000001">
    <property type="entry name" value="Adenylosuccinate synthetase"/>
    <property type="match status" value="1"/>
</dbReference>
<dbReference type="EMBL" id="FNOJ01000001">
    <property type="protein sequence ID" value="SDW05429.1"/>
    <property type="molecule type" value="Genomic_DNA"/>
</dbReference>
<feature type="binding site" evidence="8">
    <location>
        <begin position="39"/>
        <end position="41"/>
    </location>
    <ligand>
        <name>GTP</name>
        <dbReference type="ChEBI" id="CHEBI:37565"/>
    </ligand>
</feature>
<evidence type="ECO:0000256" key="8">
    <source>
        <dbReference type="HAMAP-Rule" id="MF_00011"/>
    </source>
</evidence>
<feature type="active site" description="Proton donor" evidence="8">
    <location>
        <position position="40"/>
    </location>
</feature>
<dbReference type="GO" id="GO:0004019">
    <property type="term" value="F:adenylosuccinate synthase activity"/>
    <property type="evidence" value="ECO:0007669"/>
    <property type="project" value="UniProtKB-UniRule"/>
</dbReference>
<feature type="binding site" evidence="8">
    <location>
        <position position="12"/>
    </location>
    <ligand>
        <name>Mg(2+)</name>
        <dbReference type="ChEBI" id="CHEBI:18420"/>
    </ligand>
</feature>
<evidence type="ECO:0000256" key="2">
    <source>
        <dbReference type="ARBA" id="ARBA00022598"/>
    </source>
</evidence>
<feature type="binding site" evidence="8">
    <location>
        <position position="300"/>
    </location>
    <ligand>
        <name>GTP</name>
        <dbReference type="ChEBI" id="CHEBI:37565"/>
    </ligand>
</feature>
<evidence type="ECO:0000256" key="9">
    <source>
        <dbReference type="PROSITE-ProRule" id="PRU10134"/>
    </source>
</evidence>
<sequence>MFHAVVGAQYGDEGKGKMVDYLAESADIVVRYQGGGNAGHTIVNEHGKFALHLVPSGIFHKHTISVLGAGVVLHPGQLVQELATLQDAGIDTSRFMISERAHMVLPYHLWQDRWEEEQRAKKVGTTLQGIGPAYQDKVGRFGLQIGELRDVERLRERLQAAYQAKLARIPALANYGTWDDVWSTLMEARNQLLPFIADTTPLLYEAYKQDKHVVFEGQLGIMRDLDWGVYPFVTSSNPIAGGIGAGAGVPPTAIRRITGISKAYTTAVGEGPFPTQLHDEYGRYLQDKGHEYGATTGRPRACGWLDIPSLRYGAWVNGYTELALMKLDVLSGLDEVRVGIAYDKGGSRYEWPLPAYDMEHVTPVYESLPGWHEDISTCRHFDELPANARAFVEQIENWVGVPIRYISVGPDRAQTIVRN</sequence>
<dbReference type="GO" id="GO:0005525">
    <property type="term" value="F:GTP binding"/>
    <property type="evidence" value="ECO:0007669"/>
    <property type="project" value="UniProtKB-UniRule"/>
</dbReference>
<feature type="binding site" description="in other chain" evidence="8">
    <location>
        <position position="298"/>
    </location>
    <ligand>
        <name>IMP</name>
        <dbReference type="ChEBI" id="CHEBI:58053"/>
        <note>ligand shared between dimeric partners</note>
    </ligand>
</feature>
<evidence type="ECO:0000256" key="7">
    <source>
        <dbReference type="ARBA" id="ARBA00023134"/>
    </source>
</evidence>
<evidence type="ECO:0000256" key="1">
    <source>
        <dbReference type="ARBA" id="ARBA00011738"/>
    </source>
</evidence>
<feature type="binding site" description="in other chain" evidence="8">
    <location>
        <position position="234"/>
    </location>
    <ligand>
        <name>IMP</name>
        <dbReference type="ChEBI" id="CHEBI:58053"/>
        <note>ligand shared between dimeric partners</note>
    </ligand>
</feature>
<dbReference type="RefSeq" id="WP_040290707.1">
    <property type="nucleotide sequence ID" value="NZ_BSRA01000002.1"/>
</dbReference>
<dbReference type="PROSITE" id="PS00513">
    <property type="entry name" value="ADENYLOSUCCIN_SYN_2"/>
    <property type="match status" value="1"/>
</dbReference>
<dbReference type="Proteomes" id="UP001157137">
    <property type="component" value="Unassembled WGS sequence"/>
</dbReference>
<feature type="binding site" description="in other chain" evidence="8">
    <location>
        <position position="126"/>
    </location>
    <ligand>
        <name>IMP</name>
        <dbReference type="ChEBI" id="CHEBI:58053"/>
        <note>ligand shared between dimeric partners</note>
    </ligand>
</feature>
<dbReference type="Gene3D" id="3.40.440.10">
    <property type="entry name" value="Adenylosuccinate Synthetase, subunit A, domain 1"/>
    <property type="match status" value="1"/>
</dbReference>
<proteinExistence type="inferred from homology"/>
<keyword evidence="2 8" id="KW-0436">Ligase</keyword>
<comment type="pathway">
    <text evidence="8">Purine metabolism; AMP biosynthesis via de novo pathway; AMP from IMP: step 1/2.</text>
</comment>
<dbReference type="NCBIfam" id="NF002223">
    <property type="entry name" value="PRK01117.1"/>
    <property type="match status" value="1"/>
</dbReference>
<name>A0A1H2QGA4_9BACL</name>
<keyword evidence="5 8" id="KW-0658">Purine biosynthesis</keyword>
<evidence type="ECO:0000256" key="4">
    <source>
        <dbReference type="ARBA" id="ARBA00022741"/>
    </source>
</evidence>
<comment type="caution">
    <text evidence="8">Lacks conserved residue(s) required for the propagation of feature annotation.</text>
</comment>
<organism evidence="11 12">
    <name type="scientific">Alicyclobacillus hesperidum</name>
    <dbReference type="NCBI Taxonomy" id="89784"/>
    <lineage>
        <taxon>Bacteria</taxon>
        <taxon>Bacillati</taxon>
        <taxon>Bacillota</taxon>
        <taxon>Bacilli</taxon>
        <taxon>Bacillales</taxon>
        <taxon>Alicyclobacillaceae</taxon>
        <taxon>Alicyclobacillus</taxon>
    </lineage>
</organism>
<evidence type="ECO:0000256" key="3">
    <source>
        <dbReference type="ARBA" id="ARBA00022723"/>
    </source>
</evidence>
<comment type="subunit">
    <text evidence="1 8">Homodimer.</text>
</comment>
<feature type="binding site" evidence="8">
    <location>
        <begin position="11"/>
        <end position="17"/>
    </location>
    <ligand>
        <name>GTP</name>
        <dbReference type="ChEBI" id="CHEBI:37565"/>
    </ligand>
</feature>
<feature type="binding site" evidence="8">
    <location>
        <position position="140"/>
    </location>
    <ligand>
        <name>IMP</name>
        <dbReference type="ChEBI" id="CHEBI:58053"/>
        <note>ligand shared between dimeric partners</note>
    </ligand>
</feature>
<dbReference type="InterPro" id="IPR042110">
    <property type="entry name" value="Adenylosuccinate_synth_dom2"/>
</dbReference>
<reference evidence="10" key="3">
    <citation type="submission" date="2023-02" db="EMBL/GenBank/DDBJ databases">
        <title>Proposal of a novel subspecies: Alicyclobacillus hesperidum subspecies aegle.</title>
        <authorList>
            <person name="Goto K."/>
            <person name="Fujii T."/>
            <person name="Yasui K."/>
            <person name="Mochida K."/>
            <person name="Kato-Tanaka Y."/>
            <person name="Morohoshi S."/>
            <person name="An S.Y."/>
            <person name="Kasai H."/>
            <person name="Yokota A."/>
        </authorList>
    </citation>
    <scope>NUCLEOTIDE SEQUENCE</scope>
    <source>
        <strain evidence="10">DSM 12766</strain>
    </source>
</reference>
<comment type="cofactor">
    <cofactor evidence="8">
        <name>Mg(2+)</name>
        <dbReference type="ChEBI" id="CHEBI:18420"/>
    </cofactor>
    <text evidence="8">Binds 1 Mg(2+) ion per subunit.</text>
</comment>
<protein>
    <recommendedName>
        <fullName evidence="8">Adenylosuccinate synthetase</fullName>
        <shortName evidence="8">AMPSase</shortName>
        <shortName evidence="8">AdSS</shortName>
        <ecNumber evidence="8">6.3.4.4</ecNumber>
    </recommendedName>
    <alternativeName>
        <fullName evidence="8">IMP--aspartate ligase</fullName>
    </alternativeName>
</protein>
<dbReference type="Pfam" id="PF00709">
    <property type="entry name" value="Adenylsucc_synt"/>
    <property type="match status" value="1"/>
</dbReference>
<dbReference type="InterPro" id="IPR042111">
    <property type="entry name" value="Adenylosuccinate_synth_dom3"/>
</dbReference>
<evidence type="ECO:0000313" key="12">
    <source>
        <dbReference type="Proteomes" id="UP000182589"/>
    </source>
</evidence>
<evidence type="ECO:0000256" key="5">
    <source>
        <dbReference type="ARBA" id="ARBA00022755"/>
    </source>
</evidence>
<dbReference type="InterPro" id="IPR027417">
    <property type="entry name" value="P-loop_NTPase"/>
</dbReference>
<evidence type="ECO:0000313" key="11">
    <source>
        <dbReference type="EMBL" id="SDW05429.1"/>
    </source>
</evidence>
<dbReference type="InterPro" id="IPR033128">
    <property type="entry name" value="Adenylosuccin_syn_Lys_AS"/>
</dbReference>
<dbReference type="GO" id="GO:0000287">
    <property type="term" value="F:magnesium ion binding"/>
    <property type="evidence" value="ECO:0007669"/>
    <property type="project" value="UniProtKB-UniRule"/>
</dbReference>
<dbReference type="Gene3D" id="1.10.300.10">
    <property type="entry name" value="Adenylosuccinate Synthetase, subunit A, domain 2"/>
    <property type="match status" value="1"/>
</dbReference>
<dbReference type="Gene3D" id="3.90.170.10">
    <property type="entry name" value="Adenylosuccinate Synthetase, subunit A, domain 3"/>
    <property type="match status" value="1"/>
</dbReference>
<comment type="function">
    <text evidence="8">Plays an important role in the de novo pathway of purine nucleotide biosynthesis. Catalyzes the first committed step in the biosynthesis of AMP from IMP.</text>
</comment>
<comment type="catalytic activity">
    <reaction evidence="8">
        <text>IMP + L-aspartate + GTP = N(6)-(1,2-dicarboxyethyl)-AMP + GDP + phosphate + 2 H(+)</text>
        <dbReference type="Rhea" id="RHEA:15753"/>
        <dbReference type="ChEBI" id="CHEBI:15378"/>
        <dbReference type="ChEBI" id="CHEBI:29991"/>
        <dbReference type="ChEBI" id="CHEBI:37565"/>
        <dbReference type="ChEBI" id="CHEBI:43474"/>
        <dbReference type="ChEBI" id="CHEBI:57567"/>
        <dbReference type="ChEBI" id="CHEBI:58053"/>
        <dbReference type="ChEBI" id="CHEBI:58189"/>
        <dbReference type="EC" id="6.3.4.4"/>
    </reaction>
</comment>
<keyword evidence="6 8" id="KW-0460">Magnesium</keyword>
<dbReference type="SMART" id="SM00788">
    <property type="entry name" value="Adenylsucc_synt"/>
    <property type="match status" value="1"/>
</dbReference>
<dbReference type="NCBIfam" id="TIGR00184">
    <property type="entry name" value="purA"/>
    <property type="match status" value="1"/>
</dbReference>
<reference evidence="11" key="2">
    <citation type="submission" date="2016-10" db="EMBL/GenBank/DDBJ databases">
        <authorList>
            <person name="de Groot N.N."/>
        </authorList>
    </citation>
    <scope>NUCLEOTIDE SEQUENCE [LARGE SCALE GENOMIC DNA]</scope>
    <source>
        <strain evidence="11">DSM 12489</strain>
    </source>
</reference>
<feature type="binding site" description="in other chain" evidence="8">
    <location>
        <begin position="12"/>
        <end position="15"/>
    </location>
    <ligand>
        <name>IMP</name>
        <dbReference type="ChEBI" id="CHEBI:58053"/>
        <note>ligand shared between dimeric partners</note>
    </ligand>
</feature>
<accession>A0A1H2QGA4</accession>
<keyword evidence="3 8" id="KW-0479">Metal-binding</keyword>
<comment type="similarity">
    <text evidence="8">Belongs to the adenylosuccinate synthetase family.</text>
</comment>
<feature type="active site" description="Proton acceptor" evidence="8">
    <location>
        <position position="12"/>
    </location>
</feature>
<feature type="binding site" description="in other chain" evidence="8">
    <location>
        <begin position="37"/>
        <end position="40"/>
    </location>
    <ligand>
        <name>IMP</name>
        <dbReference type="ChEBI" id="CHEBI:58053"/>
        <note>ligand shared between dimeric partners</note>
    </ligand>
</feature>
<dbReference type="STRING" id="89784.SAMN04489725_101221"/>
<dbReference type="InterPro" id="IPR001114">
    <property type="entry name" value="Adenylosuccinate_synthetase"/>
</dbReference>
<dbReference type="Proteomes" id="UP000182589">
    <property type="component" value="Unassembled WGS sequence"/>
</dbReference>
<dbReference type="PANTHER" id="PTHR11846">
    <property type="entry name" value="ADENYLOSUCCINATE SYNTHETASE"/>
    <property type="match status" value="1"/>
</dbReference>
<dbReference type="GO" id="GO:0005737">
    <property type="term" value="C:cytoplasm"/>
    <property type="evidence" value="ECO:0007669"/>
    <property type="project" value="UniProtKB-SubCell"/>
</dbReference>
<feature type="binding site" evidence="8">
    <location>
        <begin position="294"/>
        <end position="300"/>
    </location>
    <ligand>
        <name>substrate</name>
    </ligand>
</feature>
<dbReference type="CDD" id="cd03108">
    <property type="entry name" value="AdSS"/>
    <property type="match status" value="1"/>
</dbReference>
<feature type="binding site" evidence="8">
    <location>
        <begin position="326"/>
        <end position="328"/>
    </location>
    <ligand>
        <name>GTP</name>
        <dbReference type="ChEBI" id="CHEBI:37565"/>
    </ligand>
</feature>
<dbReference type="UniPathway" id="UPA00075">
    <property type="reaction ID" value="UER00335"/>
</dbReference>
<feature type="binding site" evidence="8">
    <location>
        <begin position="407"/>
        <end position="409"/>
    </location>
    <ligand>
        <name>GTP</name>
        <dbReference type="ChEBI" id="CHEBI:37565"/>
    </ligand>
</feature>
<dbReference type="AlphaFoldDB" id="A0A1H2QGA4"/>
<evidence type="ECO:0000256" key="6">
    <source>
        <dbReference type="ARBA" id="ARBA00022842"/>
    </source>
</evidence>
<keyword evidence="8" id="KW-0963">Cytoplasm</keyword>
<gene>
    <name evidence="8 10" type="primary">purA</name>
    <name evidence="10" type="ORF">Heshes_03610</name>
    <name evidence="11" type="ORF">SAMN04489725_101221</name>
</gene>
<dbReference type="GO" id="GO:0046040">
    <property type="term" value="P:IMP metabolic process"/>
    <property type="evidence" value="ECO:0007669"/>
    <property type="project" value="TreeGrafter"/>
</dbReference>
<keyword evidence="4 8" id="KW-0547">Nucleotide-binding</keyword>
<dbReference type="EC" id="6.3.4.4" evidence="8"/>
<feature type="active site" evidence="9">
    <location>
        <position position="137"/>
    </location>
</feature>
<dbReference type="PANTHER" id="PTHR11846:SF0">
    <property type="entry name" value="ADENYLOSUCCINATE SYNTHETASE"/>
    <property type="match status" value="1"/>
</dbReference>
<reference evidence="12" key="1">
    <citation type="submission" date="2016-10" db="EMBL/GenBank/DDBJ databases">
        <authorList>
            <person name="Varghese N."/>
        </authorList>
    </citation>
    <scope>NUCLEOTIDE SEQUENCE [LARGE SCALE GENOMIC DNA]</scope>
    <source>
        <strain evidence="12">DSM 12489</strain>
    </source>
</reference>
<dbReference type="InterPro" id="IPR042109">
    <property type="entry name" value="Adenylosuccinate_synth_dom1"/>
</dbReference>
<evidence type="ECO:0000313" key="10">
    <source>
        <dbReference type="EMBL" id="GLV12677.1"/>
    </source>
</evidence>
<keyword evidence="7 8" id="KW-0342">GTP-binding</keyword>
<dbReference type="EMBL" id="BSRA01000002">
    <property type="protein sequence ID" value="GLV12677.1"/>
    <property type="molecule type" value="Genomic_DNA"/>
</dbReference>
<dbReference type="HAMAP" id="MF_00011">
    <property type="entry name" value="Adenylosucc_synth"/>
    <property type="match status" value="1"/>
</dbReference>
<comment type="subcellular location">
    <subcellularLocation>
        <location evidence="8">Cytoplasm</location>
    </subcellularLocation>
</comment>
<feature type="binding site" evidence="8">
    <location>
        <position position="39"/>
    </location>
    <ligand>
        <name>Mg(2+)</name>
        <dbReference type="ChEBI" id="CHEBI:18420"/>
    </ligand>
</feature>
<dbReference type="GO" id="GO:0044208">
    <property type="term" value="P:'de novo' AMP biosynthetic process"/>
    <property type="evidence" value="ECO:0007669"/>
    <property type="project" value="UniProtKB-UniRule"/>
</dbReference>